<dbReference type="InterPro" id="IPR015943">
    <property type="entry name" value="WD40/YVTN_repeat-like_dom_sf"/>
</dbReference>
<evidence type="ECO:0000256" key="1">
    <source>
        <dbReference type="SAM" id="SignalP"/>
    </source>
</evidence>
<dbReference type="InterPro" id="IPR002372">
    <property type="entry name" value="PQQ_rpt_dom"/>
</dbReference>
<keyword evidence="4" id="KW-1185">Reference proteome</keyword>
<feature type="domain" description="Pyrrolo-quinoline quinone repeat" evidence="2">
    <location>
        <begin position="120"/>
        <end position="284"/>
    </location>
</feature>
<feature type="signal peptide" evidence="1">
    <location>
        <begin position="1"/>
        <end position="25"/>
    </location>
</feature>
<dbReference type="AlphaFoldDB" id="A0A7W5E2C5"/>
<comment type="caution">
    <text evidence="3">The sequence shown here is derived from an EMBL/GenBank/DDBJ whole genome shotgun (WGS) entry which is preliminary data.</text>
</comment>
<dbReference type="Pfam" id="PF13360">
    <property type="entry name" value="PQQ_2"/>
    <property type="match status" value="2"/>
</dbReference>
<dbReference type="EMBL" id="JACHXU010000019">
    <property type="protein sequence ID" value="MBB3208876.1"/>
    <property type="molecule type" value="Genomic_DNA"/>
</dbReference>
<gene>
    <name evidence="3" type="ORF">FHS27_004710</name>
</gene>
<dbReference type="PROSITE" id="PS51257">
    <property type="entry name" value="PROKAR_LIPOPROTEIN"/>
    <property type="match status" value="1"/>
</dbReference>
<dbReference type="RefSeq" id="WP_184307095.1">
    <property type="nucleotide sequence ID" value="NZ_JACHXU010000019.1"/>
</dbReference>
<name>A0A7W5E2C5_9BACT</name>
<accession>A0A7W5E2C5</accession>
<reference evidence="3 4" key="1">
    <citation type="submission" date="2020-08" db="EMBL/GenBank/DDBJ databases">
        <title>Genomic Encyclopedia of Type Strains, Phase III (KMG-III): the genomes of soil and plant-associated and newly described type strains.</title>
        <authorList>
            <person name="Whitman W."/>
        </authorList>
    </citation>
    <scope>NUCLEOTIDE SEQUENCE [LARGE SCALE GENOMIC DNA]</scope>
    <source>
        <strain evidence="3 4">CECT 8075</strain>
    </source>
</reference>
<evidence type="ECO:0000313" key="3">
    <source>
        <dbReference type="EMBL" id="MBB3208876.1"/>
    </source>
</evidence>
<organism evidence="3 4">
    <name type="scientific">Aporhodopirellula rubra</name>
    <dbReference type="NCBI Taxonomy" id="980271"/>
    <lineage>
        <taxon>Bacteria</taxon>
        <taxon>Pseudomonadati</taxon>
        <taxon>Planctomycetota</taxon>
        <taxon>Planctomycetia</taxon>
        <taxon>Pirellulales</taxon>
        <taxon>Pirellulaceae</taxon>
        <taxon>Aporhodopirellula</taxon>
    </lineage>
</organism>
<evidence type="ECO:0000259" key="2">
    <source>
        <dbReference type="Pfam" id="PF13360"/>
    </source>
</evidence>
<dbReference type="PANTHER" id="PTHR34512:SF30">
    <property type="entry name" value="OUTER MEMBRANE PROTEIN ASSEMBLY FACTOR BAMB"/>
    <property type="match status" value="1"/>
</dbReference>
<dbReference type="PANTHER" id="PTHR34512">
    <property type="entry name" value="CELL SURFACE PROTEIN"/>
    <property type="match status" value="1"/>
</dbReference>
<evidence type="ECO:0000313" key="4">
    <source>
        <dbReference type="Proteomes" id="UP000536179"/>
    </source>
</evidence>
<dbReference type="Gene3D" id="2.130.10.10">
    <property type="entry name" value="YVTN repeat-like/Quinoprotein amine dehydrogenase"/>
    <property type="match status" value="2"/>
</dbReference>
<keyword evidence="1" id="KW-0732">Signal</keyword>
<proteinExistence type="predicted"/>
<sequence length="467" mass="50442">MIWKPFLTTIPIAALSLTLACHACAQSPTDWAAFRGEGARGVASDGSIPQSWNADPENGPHEGVIWETEVPGLGHSSPVVAGDRVFLLTAIADDGEPELNIAAGGNIEAAENDGEQSWIVLCYDKATGGELWRQIAHQGMPRATRHSKATHANTTVCVSGDRVVACFGSEGLYCYDLDGTLIWKRDLGVIDVSKYGIGWGYASSPAIHDNRIALICDDPDHPFATVLNLTDGEEVWKVDRADVCERSWGSPLIYQTEDTTQMIVNGWPWIVSYDFGTGEELWRLEGGGDNPIPTPFEANGWIYITNAHGGKAPIYVVRPDSRGTLSVNSEDKSDEESDEDSNAIVWSVERGGSYMSTPVVSGDYLYLGNSNGVVRCFHARTGEKMFEKRLGKGAGVIASLIADNEKVICASEDGNVYVLESGPEFNVLETNPMGEPCFATPAVSSGTLFVRTTKRLVAIHPDQSPSN</sequence>
<feature type="domain" description="Pyrrolo-quinoline quinone repeat" evidence="2">
    <location>
        <begin position="338"/>
        <end position="459"/>
    </location>
</feature>
<protein>
    <submittedName>
        <fullName evidence="3">Outer membrane protein assembly factor BamB</fullName>
    </submittedName>
</protein>
<feature type="chain" id="PRO_5030731590" evidence="1">
    <location>
        <begin position="26"/>
        <end position="467"/>
    </location>
</feature>
<dbReference type="SUPFAM" id="SSF50998">
    <property type="entry name" value="Quinoprotein alcohol dehydrogenase-like"/>
    <property type="match status" value="1"/>
</dbReference>
<dbReference type="InterPro" id="IPR011047">
    <property type="entry name" value="Quinoprotein_ADH-like_sf"/>
</dbReference>
<dbReference type="Proteomes" id="UP000536179">
    <property type="component" value="Unassembled WGS sequence"/>
</dbReference>